<dbReference type="Gene3D" id="3.40.50.2000">
    <property type="entry name" value="Glycogen Phosphorylase B"/>
    <property type="match status" value="2"/>
</dbReference>
<accession>A0AAU9RKX2</accession>
<dbReference type="GO" id="GO:0080043">
    <property type="term" value="F:quercetin 3-O-glucosyltransferase activity"/>
    <property type="evidence" value="ECO:0007669"/>
    <property type="project" value="TreeGrafter"/>
</dbReference>
<comment type="similarity">
    <text evidence="1">Belongs to the UDP-glycosyltransferase family.</text>
</comment>
<dbReference type="AlphaFoldDB" id="A0AAU9RKX2"/>
<evidence type="ECO:0000256" key="1">
    <source>
        <dbReference type="ARBA" id="ARBA00009995"/>
    </source>
</evidence>
<dbReference type="PANTHER" id="PTHR11926:SF870">
    <property type="entry name" value="UDP-GLYCOSYLTRANSFERASE 75B1"/>
    <property type="match status" value="1"/>
</dbReference>
<dbReference type="GO" id="GO:0080044">
    <property type="term" value="F:quercetin 7-O-glucosyltransferase activity"/>
    <property type="evidence" value="ECO:0007669"/>
    <property type="project" value="TreeGrafter"/>
</dbReference>
<keyword evidence="2" id="KW-0808">Transferase</keyword>
<evidence type="ECO:0000313" key="3">
    <source>
        <dbReference type="EMBL" id="CAH2042794.1"/>
    </source>
</evidence>
<evidence type="ECO:0000313" key="4">
    <source>
        <dbReference type="Proteomes" id="UP000836841"/>
    </source>
</evidence>
<comment type="caution">
    <text evidence="3">The sequence shown here is derived from an EMBL/GenBank/DDBJ whole genome shotgun (WGS) entry which is preliminary data.</text>
</comment>
<gene>
    <name evidence="3" type="ORF">TAV2_LOCUS4784</name>
</gene>
<sequence>MDSVAEMVKLRRILLVTFPGQGQINPSLQFAKRLVRMGVEVTFATAFSAVNRMSKSTTYPQGLKVVGFSDGHDDGLKDEMDYEAYMADLRRRGSEAVAHLVTSEAQKSLPFDHPAAMLDIYYYYCNGYGDALKKISGSDSLCAVEMPGLPPLRGPDLPSFVQATNWYKFALPLFKEHLEILESENNPKVLLNTFEALEPDALRDVEKLNLVGIGPLIPSAFLDGRDPSDTSFEGDLFQVSSDYIQWLNSKPQGSVIYVALEATRCYQSNKWRKLPLGC</sequence>
<dbReference type="EMBL" id="CAJVSB020000191">
    <property type="protein sequence ID" value="CAH2042794.1"/>
    <property type="molecule type" value="Genomic_DNA"/>
</dbReference>
<dbReference type="Proteomes" id="UP000836841">
    <property type="component" value="Unassembled WGS sequence"/>
</dbReference>
<reference evidence="3 4" key="1">
    <citation type="submission" date="2022-03" db="EMBL/GenBank/DDBJ databases">
        <authorList>
            <person name="Nunn A."/>
            <person name="Chopra R."/>
            <person name="Nunn A."/>
            <person name="Contreras Garrido A."/>
        </authorList>
    </citation>
    <scope>NUCLEOTIDE SEQUENCE [LARGE SCALE GENOMIC DNA]</scope>
</reference>
<dbReference type="SUPFAM" id="SSF53756">
    <property type="entry name" value="UDP-Glycosyltransferase/glycogen phosphorylase"/>
    <property type="match status" value="1"/>
</dbReference>
<keyword evidence="2" id="KW-0328">Glycosyltransferase</keyword>
<proteinExistence type="inferred from homology"/>
<dbReference type="PANTHER" id="PTHR11926">
    <property type="entry name" value="GLUCOSYL/GLUCURONOSYL TRANSFERASES"/>
    <property type="match status" value="1"/>
</dbReference>
<name>A0AAU9RKX2_THLAR</name>
<organism evidence="3 4">
    <name type="scientific">Thlaspi arvense</name>
    <name type="common">Field penny-cress</name>
    <dbReference type="NCBI Taxonomy" id="13288"/>
    <lineage>
        <taxon>Eukaryota</taxon>
        <taxon>Viridiplantae</taxon>
        <taxon>Streptophyta</taxon>
        <taxon>Embryophyta</taxon>
        <taxon>Tracheophyta</taxon>
        <taxon>Spermatophyta</taxon>
        <taxon>Magnoliopsida</taxon>
        <taxon>eudicotyledons</taxon>
        <taxon>Gunneridae</taxon>
        <taxon>Pentapetalae</taxon>
        <taxon>rosids</taxon>
        <taxon>malvids</taxon>
        <taxon>Brassicales</taxon>
        <taxon>Brassicaceae</taxon>
        <taxon>Thlaspideae</taxon>
        <taxon>Thlaspi</taxon>
    </lineage>
</organism>
<protein>
    <submittedName>
        <fullName evidence="3">Uncharacterized protein</fullName>
    </submittedName>
</protein>
<keyword evidence="4" id="KW-1185">Reference proteome</keyword>
<evidence type="ECO:0000256" key="2">
    <source>
        <dbReference type="ARBA" id="ARBA00022676"/>
    </source>
</evidence>